<dbReference type="GO" id="GO:0005524">
    <property type="term" value="F:ATP binding"/>
    <property type="evidence" value="ECO:0007669"/>
    <property type="project" value="UniProtKB-KW"/>
</dbReference>
<dbReference type="EC" id="2.7.7.7" evidence="3"/>
<evidence type="ECO:0000313" key="7">
    <source>
        <dbReference type="Proteomes" id="UP000178812"/>
    </source>
</evidence>
<comment type="function">
    <text evidence="3">DNA polymerase III is a complex, multichain enzyme responsible for most of the replicative synthesis in bacteria. This DNA polymerase also exhibits 3' to 5' exonuclease activity.</text>
</comment>
<dbReference type="Gene3D" id="3.40.50.300">
    <property type="entry name" value="P-loop containing nucleotide triphosphate hydrolases"/>
    <property type="match status" value="1"/>
</dbReference>
<feature type="compositionally biased region" description="Basic and acidic residues" evidence="4">
    <location>
        <begin position="345"/>
        <end position="356"/>
    </location>
</feature>
<dbReference type="InterPro" id="IPR048448">
    <property type="entry name" value="DnaX-like_C"/>
</dbReference>
<evidence type="ECO:0000256" key="1">
    <source>
        <dbReference type="ARBA" id="ARBA00022932"/>
    </source>
</evidence>
<reference evidence="6 7" key="1">
    <citation type="journal article" date="2016" name="Nat. Commun.">
        <title>Thousands of microbial genomes shed light on interconnected biogeochemical processes in an aquifer system.</title>
        <authorList>
            <person name="Anantharaman K."/>
            <person name="Brown C.T."/>
            <person name="Hug L.A."/>
            <person name="Sharon I."/>
            <person name="Castelle C.J."/>
            <person name="Probst A.J."/>
            <person name="Thomas B.C."/>
            <person name="Singh A."/>
            <person name="Wilkins M.J."/>
            <person name="Karaoz U."/>
            <person name="Brodie E.L."/>
            <person name="Williams K.H."/>
            <person name="Hubbard S.S."/>
            <person name="Banfield J.F."/>
        </authorList>
    </citation>
    <scope>NUCLEOTIDE SEQUENCE [LARGE SCALE GENOMIC DNA]</scope>
</reference>
<dbReference type="SUPFAM" id="SSF52540">
    <property type="entry name" value="P-loop containing nucleoside triphosphate hydrolases"/>
    <property type="match status" value="1"/>
</dbReference>
<keyword evidence="3" id="KW-0548">Nucleotidyltransferase</keyword>
<dbReference type="GO" id="GO:0009360">
    <property type="term" value="C:DNA polymerase III complex"/>
    <property type="evidence" value="ECO:0007669"/>
    <property type="project" value="InterPro"/>
</dbReference>
<gene>
    <name evidence="3" type="primary">dnaX</name>
    <name evidence="6" type="ORF">A2125_00110</name>
</gene>
<proteinExistence type="inferred from homology"/>
<dbReference type="InterPro" id="IPR050238">
    <property type="entry name" value="DNA_Rep/Repair_Clamp_Loader"/>
</dbReference>
<dbReference type="SMART" id="SM00382">
    <property type="entry name" value="AAA"/>
    <property type="match status" value="1"/>
</dbReference>
<keyword evidence="3" id="KW-0235">DNA replication</keyword>
<dbReference type="Pfam" id="PF20964">
    <property type="entry name" value="DnaX_C"/>
    <property type="match status" value="1"/>
</dbReference>
<evidence type="ECO:0000256" key="3">
    <source>
        <dbReference type="RuleBase" id="RU364063"/>
    </source>
</evidence>
<name>A0A1F7WS75_9BACT</name>
<dbReference type="InterPro" id="IPR038454">
    <property type="entry name" value="DnaA_N_sf"/>
</dbReference>
<protein>
    <recommendedName>
        <fullName evidence="3">DNA polymerase III subunit gamma/tau</fullName>
        <ecNumber evidence="3">2.7.7.7</ecNumber>
    </recommendedName>
</protein>
<keyword evidence="1 3" id="KW-0239">DNA-directed DNA polymerase</keyword>
<comment type="caution">
    <text evidence="6">The sequence shown here is derived from an EMBL/GenBank/DDBJ whole genome shotgun (WGS) entry which is preliminary data.</text>
</comment>
<dbReference type="Gene3D" id="1.10.8.60">
    <property type="match status" value="1"/>
</dbReference>
<dbReference type="CDD" id="cd00009">
    <property type="entry name" value="AAA"/>
    <property type="match status" value="1"/>
</dbReference>
<evidence type="ECO:0000259" key="5">
    <source>
        <dbReference type="SMART" id="SM00382"/>
    </source>
</evidence>
<keyword evidence="3" id="KW-0808">Transferase</keyword>
<dbReference type="NCBIfam" id="TIGR02397">
    <property type="entry name" value="dnaX_nterm"/>
    <property type="match status" value="1"/>
</dbReference>
<dbReference type="GO" id="GO:0006261">
    <property type="term" value="P:DNA-templated DNA replication"/>
    <property type="evidence" value="ECO:0007669"/>
    <property type="project" value="TreeGrafter"/>
</dbReference>
<evidence type="ECO:0000256" key="2">
    <source>
        <dbReference type="ARBA" id="ARBA00049244"/>
    </source>
</evidence>
<keyword evidence="3" id="KW-0547">Nucleotide-binding</keyword>
<dbReference type="InterPro" id="IPR012763">
    <property type="entry name" value="DNA_pol_III_sug/sutau_N"/>
</dbReference>
<sequence>MTLYLKYRPKTMEELDLTGVRESLKKIVKSGKIPHAFLFSGSKGLGKTSAARILAKVVSCEHPTNEGEPCNGCKQCKAVSEGNHLDIIELDAASHRGIDDVRALREAVKLAPAMSNKKVYIIDEAHMLTLEASNALLKTLEEPPDHVMFILATTNPEKLIETIRSRATNVVFKKPNTEEILRSLKRVMKGEKLKMKDETLIGIAEASGGSFRDAVKILESMTIEGEPSLKDFSIGAVEVEALLLNVFKKDEKTALAEIDKVIVQGVSLDFYIQKILERLRAALLAEAGVGEAKLEGVSKTELVSFIKLLSKTIRQMKDTPIEYLPLEVAIVEWCFGKEGGRMKVEDKKESEDRKIESQSSENEPHITTSTSTQASNFEHLTSQLEDDTWVKVLSAAKPRNKSVEALLRAAKPINFDGKVLTLGVFYSFHKERLESSPHRQILDEIISEVFGKNIKVVCTLAAPSAQAVENVKVHEGVVLTESPEENSLTKNQSEDIIKLAKEIFGN</sequence>
<dbReference type="InterPro" id="IPR003593">
    <property type="entry name" value="AAA+_ATPase"/>
</dbReference>
<feature type="compositionally biased region" description="Polar residues" evidence="4">
    <location>
        <begin position="357"/>
        <end position="373"/>
    </location>
</feature>
<organism evidence="6 7">
    <name type="scientific">Candidatus Woesebacteria bacterium GWB1_43_5</name>
    <dbReference type="NCBI Taxonomy" id="1802474"/>
    <lineage>
        <taxon>Bacteria</taxon>
        <taxon>Candidatus Woeseibacteriota</taxon>
    </lineage>
</organism>
<comment type="subunit">
    <text evidence="3">DNA polymerase III contains a core (composed of alpha, epsilon and theta chains) that associates with a tau subunit. This core dimerizes to form the POLIII' complex. PolIII' associates with the gamma complex (composed of gamma, delta, delta', psi and chi chains) and with the beta chain to form the complete DNA polymerase III complex.</text>
</comment>
<dbReference type="PANTHER" id="PTHR11669">
    <property type="entry name" value="REPLICATION FACTOR C / DNA POLYMERASE III GAMMA-TAU SUBUNIT"/>
    <property type="match status" value="1"/>
</dbReference>
<evidence type="ECO:0000256" key="4">
    <source>
        <dbReference type="SAM" id="MobiDB-lite"/>
    </source>
</evidence>
<feature type="region of interest" description="Disordered" evidence="4">
    <location>
        <begin position="345"/>
        <end position="373"/>
    </location>
</feature>
<dbReference type="Gene3D" id="3.30.300.180">
    <property type="match status" value="1"/>
</dbReference>
<dbReference type="InterPro" id="IPR027417">
    <property type="entry name" value="P-loop_NTPase"/>
</dbReference>
<dbReference type="AlphaFoldDB" id="A0A1F7WS75"/>
<dbReference type="PANTHER" id="PTHR11669:SF0">
    <property type="entry name" value="PROTEIN STICHEL-LIKE 2"/>
    <property type="match status" value="1"/>
</dbReference>
<evidence type="ECO:0000313" key="6">
    <source>
        <dbReference type="EMBL" id="OGM05674.1"/>
    </source>
</evidence>
<dbReference type="Proteomes" id="UP000178812">
    <property type="component" value="Unassembled WGS sequence"/>
</dbReference>
<dbReference type="GO" id="GO:0003887">
    <property type="term" value="F:DNA-directed DNA polymerase activity"/>
    <property type="evidence" value="ECO:0007669"/>
    <property type="project" value="UniProtKB-KW"/>
</dbReference>
<comment type="similarity">
    <text evidence="3">Belongs to the DnaX/STICHEL family.</text>
</comment>
<keyword evidence="3" id="KW-0067">ATP-binding</keyword>
<comment type="catalytic activity">
    <reaction evidence="2 3">
        <text>DNA(n) + a 2'-deoxyribonucleoside 5'-triphosphate = DNA(n+1) + diphosphate</text>
        <dbReference type="Rhea" id="RHEA:22508"/>
        <dbReference type="Rhea" id="RHEA-COMP:17339"/>
        <dbReference type="Rhea" id="RHEA-COMP:17340"/>
        <dbReference type="ChEBI" id="CHEBI:33019"/>
        <dbReference type="ChEBI" id="CHEBI:61560"/>
        <dbReference type="ChEBI" id="CHEBI:173112"/>
        <dbReference type="EC" id="2.7.7.7"/>
    </reaction>
</comment>
<dbReference type="Pfam" id="PF13177">
    <property type="entry name" value="DNA_pol3_delta2"/>
    <property type="match status" value="1"/>
</dbReference>
<feature type="domain" description="AAA+ ATPase" evidence="5">
    <location>
        <begin position="33"/>
        <end position="176"/>
    </location>
</feature>
<dbReference type="EMBL" id="MGFM01000028">
    <property type="protein sequence ID" value="OGM05674.1"/>
    <property type="molecule type" value="Genomic_DNA"/>
</dbReference>
<accession>A0A1F7WS75</accession>